<evidence type="ECO:0000256" key="2">
    <source>
        <dbReference type="SAM" id="SignalP"/>
    </source>
</evidence>
<reference evidence="3 4" key="1">
    <citation type="submission" date="2018-08" db="EMBL/GenBank/DDBJ databases">
        <title>Genomic Encyclopedia of Archaeal and Bacterial Type Strains, Phase II (KMG-II): from individual species to whole genera.</title>
        <authorList>
            <person name="Goeker M."/>
        </authorList>
    </citation>
    <scope>NUCLEOTIDE SEQUENCE [LARGE SCALE GENOMIC DNA]</scope>
    <source>
        <strain evidence="3 4">DSM 5002</strain>
    </source>
</reference>
<comment type="caution">
    <text evidence="3">The sequence shown here is derived from an EMBL/GenBank/DDBJ whole genome shotgun (WGS) entry which is preliminary data.</text>
</comment>
<name>A0A397Q7H8_9HYPH</name>
<keyword evidence="2" id="KW-0732">Signal</keyword>
<keyword evidence="4" id="KW-1185">Reference proteome</keyword>
<sequence length="374" mass="39929">MPLSKRLTFGCAGTVCALALAVASEPSTAQSRFDGQNDVPGAVLVDPDEQKINPDTIPEFPSTGDTSIRPRFYMSPGSRCTKLEDPLPGGCEANTLQKDSRVLPPVEGRILPFPLTLPPLPPVALGPISALDFEPDLAFFYRERMLPELMASPPIVLTSPSVPGAHLVYLPDLASASARPFLSPRLPRPGGPPARPKPHLLMLAGLSFILDSPVRAMPAGVPDVLPSSRIRTEPLIANHARLWTLRFLARGKPVSHQPDNAPPRSALPQFQGERVGRYVIAQPVGLPTVFDRFEDRNADRLGARPSYKALMPGGTGKAGYGSNGHGASARVQVVRPQSVVTSLERNASVMTGSALTAQPRAVIGNFTSFVRGSN</sequence>
<evidence type="ECO:0000256" key="1">
    <source>
        <dbReference type="SAM" id="MobiDB-lite"/>
    </source>
</evidence>
<evidence type="ECO:0000313" key="3">
    <source>
        <dbReference type="EMBL" id="RIA55765.1"/>
    </source>
</evidence>
<dbReference type="Proteomes" id="UP000266273">
    <property type="component" value="Unassembled WGS sequence"/>
</dbReference>
<protein>
    <submittedName>
        <fullName evidence="3">Uncharacterized protein</fullName>
    </submittedName>
</protein>
<feature type="chain" id="PRO_5017260671" evidence="2">
    <location>
        <begin position="30"/>
        <end position="374"/>
    </location>
</feature>
<evidence type="ECO:0000313" key="4">
    <source>
        <dbReference type="Proteomes" id="UP000266273"/>
    </source>
</evidence>
<dbReference type="AlphaFoldDB" id="A0A397Q7H8"/>
<dbReference type="EMBL" id="QXDF01000001">
    <property type="protein sequence ID" value="RIA55765.1"/>
    <property type="molecule type" value="Genomic_DNA"/>
</dbReference>
<feature type="region of interest" description="Disordered" evidence="1">
    <location>
        <begin position="45"/>
        <end position="65"/>
    </location>
</feature>
<organism evidence="3 4">
    <name type="scientific">Dichotomicrobium thermohalophilum</name>
    <dbReference type="NCBI Taxonomy" id="933063"/>
    <lineage>
        <taxon>Bacteria</taxon>
        <taxon>Pseudomonadati</taxon>
        <taxon>Pseudomonadota</taxon>
        <taxon>Alphaproteobacteria</taxon>
        <taxon>Hyphomicrobiales</taxon>
        <taxon>Hyphomicrobiaceae</taxon>
        <taxon>Dichotomicrobium</taxon>
    </lineage>
</organism>
<dbReference type="RefSeq" id="WP_147361494.1">
    <property type="nucleotide sequence ID" value="NZ_QXDF01000001.1"/>
</dbReference>
<feature type="signal peptide" evidence="2">
    <location>
        <begin position="1"/>
        <end position="29"/>
    </location>
</feature>
<gene>
    <name evidence="3" type="ORF">BXY53_0841</name>
</gene>
<accession>A0A397Q7H8</accession>
<proteinExistence type="predicted"/>